<comment type="caution">
    <text evidence="5">The sequence shown here is derived from an EMBL/GenBank/DDBJ whole genome shotgun (WGS) entry which is preliminary data.</text>
</comment>
<dbReference type="AlphaFoldDB" id="A0A3M7EXP1"/>
<feature type="compositionally biased region" description="Polar residues" evidence="3">
    <location>
        <begin position="778"/>
        <end position="793"/>
    </location>
</feature>
<dbReference type="SUPFAM" id="SSF52151">
    <property type="entry name" value="FabD/lysophospholipase-like"/>
    <property type="match status" value="2"/>
</dbReference>
<feature type="region of interest" description="Disordered" evidence="3">
    <location>
        <begin position="431"/>
        <end position="474"/>
    </location>
</feature>
<feature type="compositionally biased region" description="Low complexity" evidence="3">
    <location>
        <begin position="537"/>
        <end position="559"/>
    </location>
</feature>
<evidence type="ECO:0000313" key="6">
    <source>
        <dbReference type="Proteomes" id="UP000269539"/>
    </source>
</evidence>
<proteinExistence type="predicted"/>
<reference evidence="5 6" key="1">
    <citation type="journal article" date="2018" name="BMC Genomics">
        <title>Genomic evidence for intraspecific hybridization in a clonal and extremely halotolerant yeast.</title>
        <authorList>
            <person name="Gostincar C."/>
            <person name="Stajich J.E."/>
            <person name="Zupancic J."/>
            <person name="Zalar P."/>
            <person name="Gunde-Cimerman N."/>
        </authorList>
    </citation>
    <scope>NUCLEOTIDE SEQUENCE [LARGE SCALE GENOMIC DNA]</scope>
    <source>
        <strain evidence="5 6">EXF-10513</strain>
    </source>
</reference>
<protein>
    <recommendedName>
        <fullName evidence="4">PNPLA domain-containing protein</fullName>
    </recommendedName>
</protein>
<dbReference type="Pfam" id="PF01734">
    <property type="entry name" value="Patatin"/>
    <property type="match status" value="1"/>
</dbReference>
<feature type="compositionally biased region" description="Polar residues" evidence="3">
    <location>
        <begin position="928"/>
        <end position="944"/>
    </location>
</feature>
<feature type="region of interest" description="Disordered" evidence="3">
    <location>
        <begin position="147"/>
        <end position="192"/>
    </location>
</feature>
<feature type="domain" description="PNPLA" evidence="4">
    <location>
        <begin position="21"/>
        <end position="294"/>
    </location>
</feature>
<feature type="compositionally biased region" description="Polar residues" evidence="3">
    <location>
        <begin position="521"/>
        <end position="530"/>
    </location>
</feature>
<dbReference type="GO" id="GO:0046486">
    <property type="term" value="P:glycerolipid metabolic process"/>
    <property type="evidence" value="ECO:0007669"/>
    <property type="project" value="UniProtKB-ARBA"/>
</dbReference>
<dbReference type="VEuPathDB" id="FungiDB:BTJ68_00433"/>
<feature type="compositionally biased region" description="Pro residues" evidence="3">
    <location>
        <begin position="581"/>
        <end position="591"/>
    </location>
</feature>
<dbReference type="GO" id="GO:0047499">
    <property type="term" value="F:calcium-independent phospholipase A2 activity"/>
    <property type="evidence" value="ECO:0007669"/>
    <property type="project" value="TreeGrafter"/>
</dbReference>
<evidence type="ECO:0000259" key="4">
    <source>
        <dbReference type="PROSITE" id="PS51635"/>
    </source>
</evidence>
<feature type="compositionally biased region" description="Low complexity" evidence="3">
    <location>
        <begin position="975"/>
        <end position="985"/>
    </location>
</feature>
<dbReference type="EMBL" id="QWIO01000954">
    <property type="protein sequence ID" value="RMY81300.1"/>
    <property type="molecule type" value="Genomic_DNA"/>
</dbReference>
<accession>A0A3M7EXP1</accession>
<feature type="compositionally biased region" description="Low complexity" evidence="3">
    <location>
        <begin position="750"/>
        <end position="766"/>
    </location>
</feature>
<comment type="caution">
    <text evidence="2">Lacks conserved residue(s) required for the propagation of feature annotation.</text>
</comment>
<evidence type="ECO:0000256" key="1">
    <source>
        <dbReference type="ARBA" id="ARBA00023098"/>
    </source>
</evidence>
<evidence type="ECO:0000256" key="2">
    <source>
        <dbReference type="PROSITE-ProRule" id="PRU01161"/>
    </source>
</evidence>
<dbReference type="Proteomes" id="UP000269539">
    <property type="component" value="Unassembled WGS sequence"/>
</dbReference>
<dbReference type="GO" id="GO:0019369">
    <property type="term" value="P:arachidonate metabolic process"/>
    <property type="evidence" value="ECO:0007669"/>
    <property type="project" value="TreeGrafter"/>
</dbReference>
<dbReference type="PROSITE" id="PS51635">
    <property type="entry name" value="PNPLA"/>
    <property type="match status" value="1"/>
</dbReference>
<gene>
    <name evidence="5" type="ORF">D0864_08350</name>
</gene>
<keyword evidence="1" id="KW-0443">Lipid metabolism</keyword>
<dbReference type="PANTHER" id="PTHR24185:SF4">
    <property type="entry name" value="SERINE HYDROLASE, PUTATIVE (AFU_ORTHOLOGUE AFUA_2G07870)-RELATED"/>
    <property type="match status" value="1"/>
</dbReference>
<feature type="compositionally biased region" description="Low complexity" evidence="3">
    <location>
        <begin position="1045"/>
        <end position="1059"/>
    </location>
</feature>
<organism evidence="5 6">
    <name type="scientific">Hortaea werneckii</name>
    <name type="common">Black yeast</name>
    <name type="synonym">Cladosporium werneckii</name>
    <dbReference type="NCBI Taxonomy" id="91943"/>
    <lineage>
        <taxon>Eukaryota</taxon>
        <taxon>Fungi</taxon>
        <taxon>Dikarya</taxon>
        <taxon>Ascomycota</taxon>
        <taxon>Pezizomycotina</taxon>
        <taxon>Dothideomycetes</taxon>
        <taxon>Dothideomycetidae</taxon>
        <taxon>Mycosphaerellales</taxon>
        <taxon>Teratosphaeriaceae</taxon>
        <taxon>Hortaea</taxon>
    </lineage>
</organism>
<dbReference type="Gene3D" id="3.40.1090.10">
    <property type="entry name" value="Cytosolic phospholipase A2 catalytic domain"/>
    <property type="match status" value="1"/>
</dbReference>
<feature type="region of interest" description="Disordered" evidence="3">
    <location>
        <begin position="736"/>
        <end position="1072"/>
    </location>
</feature>
<sequence length="1099" mass="118677">MEENGRLRRKDTTKGPPLRILCLDGGGVRGYSMLIILQELMHRTFVEIEGRAPKRHEIPKPCDHFDLIAGTGTGGLIALMLGRLRLDLDTCKDVYVRLTRRAFETDKTFAGIPYKSTMFKASKLEEVIKACVREHTVFEDEGNDLLANATPMSSEVPQSAGPPGSPQSPRAPASGMGRSMSQSSRYSQMGISPMSARMGGSLRWGNANADLYDTRENRTKTAVTAVLKGTKTTTLLRSYDSRKEPAPDVKCAIWQAGRATAAIALAFKPVQIGQSVYLDDGGGTYNPSPLILDEAVQNEWPGREVGVFVSIGTGKRPPGTNNRQHEWWEGFLGGSMGEFAEARRRLINKLEGCEQTHQYMLKDHLIARGVNVENYYRLNVEVGVGEFGMNEWARLSEISTMTRTYLAKRDIENINQSAAVKLAKIQFAKVRHDRAESRRANGQPEEMPRNSWDNPWDRPLPAAPPPPTSNPMAVELPADDMYYQTQPFRPSAQREHERSQSASDEKIAVIPEDAYPPPTGSGPQSPNQRPAQPGYGYHPQQASASPQQQQQHYSPVSPSFPHHQPSVSSTGLSPRASVDAPPLPPKTPLPYPDGQQTGYGAARRGKEGPRTFMNMGELGRGLPYPDVDGPPPVVNTASKPIALVPASPAESFFGFVGGGSVCKPSGDPRRTEPRLHPSHLRLLARAPLISSGVSLKTKVLSAALVISPPASTLELAAAADTTIISYHSSMTLRNKRSKEGTGQYDGGGQQQQQQPLYQQPQYQQQQRSTQPHEGRQGSAESSGAESWRSNSTVRGHLGGSLGDGGGAGGSSGGGGRKGSLKEGRGTAVTVNTENTKNKRLQLDRKDSEVSPGTVVTGKQAPASNARGTIAPWEQDEAPSPGSQPSEFRNDFTIHHGQGNAPSINRHPPSASLQWDGRSGGNERPMPNSIFSSSFYDDSNENLGQVSPGYAPPNGMGFPGDGDDRRPSIASATTVSSSGSKSSFGNKYKKKLHGFFGEDPYNSGQQDNGSTSRHNSEASSMKGGILPSFAPGASRARNNSMNDAMGRSGPPSPSSSRPRTPVAPGPSSEVTPWVFQDQPRSVFQYFASGPRALVRHELDT</sequence>
<feature type="short sequence motif" description="GXGXXG" evidence="2">
    <location>
        <begin position="25"/>
        <end position="30"/>
    </location>
</feature>
<feature type="region of interest" description="Disordered" evidence="3">
    <location>
        <begin position="511"/>
        <end position="609"/>
    </location>
</feature>
<feature type="compositionally biased region" description="Low complexity" evidence="3">
    <location>
        <begin position="157"/>
        <end position="190"/>
    </location>
</feature>
<evidence type="ECO:0000313" key="5">
    <source>
        <dbReference type="EMBL" id="RMY81300.1"/>
    </source>
</evidence>
<name>A0A3M7EXP1_HORWE</name>
<dbReference type="VEuPathDB" id="FungiDB:BTJ68_00432"/>
<dbReference type="GO" id="GO:0016020">
    <property type="term" value="C:membrane"/>
    <property type="evidence" value="ECO:0007669"/>
    <property type="project" value="TreeGrafter"/>
</dbReference>
<feature type="short sequence motif" description="DGA/G" evidence="2">
    <location>
        <begin position="280"/>
        <end position="282"/>
    </location>
</feature>
<dbReference type="CDD" id="cd07216">
    <property type="entry name" value="Pat17_PNPLA8_PNPLA9_like3"/>
    <property type="match status" value="1"/>
</dbReference>
<feature type="compositionally biased region" description="Polar residues" evidence="3">
    <location>
        <begin position="1001"/>
        <end position="1018"/>
    </location>
</feature>
<dbReference type="PANTHER" id="PTHR24185">
    <property type="entry name" value="CALCIUM-INDEPENDENT PHOSPHOLIPASE A2-GAMMA"/>
    <property type="match status" value="1"/>
</dbReference>
<feature type="compositionally biased region" description="Gly residues" evidence="3">
    <location>
        <begin position="796"/>
        <end position="817"/>
    </location>
</feature>
<evidence type="ECO:0000256" key="3">
    <source>
        <dbReference type="SAM" id="MobiDB-lite"/>
    </source>
</evidence>
<dbReference type="InterPro" id="IPR002641">
    <property type="entry name" value="PNPLA_dom"/>
</dbReference>
<dbReference type="InterPro" id="IPR016035">
    <property type="entry name" value="Acyl_Trfase/lysoPLipase"/>
</dbReference>